<dbReference type="InterPro" id="IPR052359">
    <property type="entry name" value="HTH-type_reg/antitoxin"/>
</dbReference>
<keyword evidence="3" id="KW-0804">Transcription</keyword>
<evidence type="ECO:0000256" key="2">
    <source>
        <dbReference type="ARBA" id="ARBA00023125"/>
    </source>
</evidence>
<keyword evidence="1" id="KW-0805">Transcription regulation</keyword>
<evidence type="ECO:0000313" key="6">
    <source>
        <dbReference type="Proteomes" id="UP000683557"/>
    </source>
</evidence>
<dbReference type="InterPro" id="IPR001387">
    <property type="entry name" value="Cro/C1-type_HTH"/>
</dbReference>
<reference evidence="5 6" key="1">
    <citation type="submission" date="2021-06" db="EMBL/GenBank/DDBJ databases">
        <title>Gemonas diversity in paddy soil.</title>
        <authorList>
            <person name="Liu G."/>
        </authorList>
    </citation>
    <scope>NUCLEOTIDE SEQUENCE [LARGE SCALE GENOMIC DNA]</scope>
    <source>
        <strain evidence="5 6">RG10</strain>
    </source>
</reference>
<evidence type="ECO:0000313" key="5">
    <source>
        <dbReference type="EMBL" id="QWV93197.1"/>
    </source>
</evidence>
<evidence type="ECO:0000256" key="1">
    <source>
        <dbReference type="ARBA" id="ARBA00023015"/>
    </source>
</evidence>
<proteinExistence type="predicted"/>
<keyword evidence="2" id="KW-0238">DNA-binding</keyword>
<dbReference type="Proteomes" id="UP000683557">
    <property type="component" value="Chromosome"/>
</dbReference>
<sequence>MSDELFKELLESVKQGAAIMKGETEPSRSFDFPETEVRALRERFGLSQDKFANLVGISVGTLRNWEQGRRKPEGPARVLLRIALLHPEALLDVGGRQKRV</sequence>
<accession>A0ABX8J791</accession>
<dbReference type="PANTHER" id="PTHR36511:SF4">
    <property type="entry name" value="ANTITOXIN MQSA"/>
    <property type="match status" value="1"/>
</dbReference>
<feature type="domain" description="HTH cro/C1-type" evidence="4">
    <location>
        <begin position="37"/>
        <end position="72"/>
    </location>
</feature>
<dbReference type="EMBL" id="CP076723">
    <property type="protein sequence ID" value="QWV93197.1"/>
    <property type="molecule type" value="Genomic_DNA"/>
</dbReference>
<name>A0ABX8J791_9BACT</name>
<gene>
    <name evidence="5" type="ORF">KP004_18835</name>
</gene>
<dbReference type="PANTHER" id="PTHR36511">
    <property type="entry name" value="MERR FAMILY BACTERIAL REGULATORY PROTEIN"/>
    <property type="match status" value="1"/>
</dbReference>
<protein>
    <submittedName>
        <fullName evidence="5">Helix-turn-helix domain-containing protein</fullName>
    </submittedName>
</protein>
<dbReference type="RefSeq" id="WP_216799937.1">
    <property type="nucleotide sequence ID" value="NZ_CP076723.1"/>
</dbReference>
<evidence type="ECO:0000259" key="4">
    <source>
        <dbReference type="PROSITE" id="PS50943"/>
    </source>
</evidence>
<dbReference type="PROSITE" id="PS50943">
    <property type="entry name" value="HTH_CROC1"/>
    <property type="match status" value="1"/>
</dbReference>
<organism evidence="5 6">
    <name type="scientific">Geomonas oryzisoli</name>
    <dbReference type="NCBI Taxonomy" id="2847992"/>
    <lineage>
        <taxon>Bacteria</taxon>
        <taxon>Pseudomonadati</taxon>
        <taxon>Thermodesulfobacteriota</taxon>
        <taxon>Desulfuromonadia</taxon>
        <taxon>Geobacterales</taxon>
        <taxon>Geobacteraceae</taxon>
        <taxon>Geomonas</taxon>
    </lineage>
</organism>
<dbReference type="Pfam" id="PF01381">
    <property type="entry name" value="HTH_3"/>
    <property type="match status" value="1"/>
</dbReference>
<keyword evidence="6" id="KW-1185">Reference proteome</keyword>
<evidence type="ECO:0000256" key="3">
    <source>
        <dbReference type="ARBA" id="ARBA00023163"/>
    </source>
</evidence>
<dbReference type="SMART" id="SM00530">
    <property type="entry name" value="HTH_XRE"/>
    <property type="match status" value="1"/>
</dbReference>
<dbReference type="CDD" id="cd00093">
    <property type="entry name" value="HTH_XRE"/>
    <property type="match status" value="1"/>
</dbReference>